<keyword evidence="1" id="KW-0812">Transmembrane</keyword>
<evidence type="ECO:0000256" key="1">
    <source>
        <dbReference type="SAM" id="Phobius"/>
    </source>
</evidence>
<feature type="transmembrane region" description="Helical" evidence="1">
    <location>
        <begin position="113"/>
        <end position="130"/>
    </location>
</feature>
<feature type="transmembrane region" description="Helical" evidence="1">
    <location>
        <begin position="7"/>
        <end position="36"/>
    </location>
</feature>
<keyword evidence="1" id="KW-0472">Membrane</keyword>
<feature type="transmembrane region" description="Helical" evidence="1">
    <location>
        <begin position="56"/>
        <end position="79"/>
    </location>
</feature>
<dbReference type="EMBL" id="CP026378">
    <property type="protein sequence ID" value="AUY24109.1"/>
    <property type="molecule type" value="Genomic_DNA"/>
</dbReference>
<evidence type="ECO:0000313" key="2">
    <source>
        <dbReference type="EMBL" id="AUY24109.1"/>
    </source>
</evidence>
<keyword evidence="1" id="KW-1133">Transmembrane helix</keyword>
<gene>
    <name evidence="2" type="ORF">C2E16_03720</name>
</gene>
<dbReference type="GeneID" id="84632838"/>
<accession>A0ABM6RXI3</accession>
<reference evidence="2 3" key="1">
    <citation type="submission" date="2018-01" db="EMBL/GenBank/DDBJ databases">
        <title>Complete and assembled Genome of Pantoea calida DSM22759T.</title>
        <authorList>
            <person name="Stevens M.J.A."/>
            <person name="Zurfluh K."/>
            <person name="Stephan R."/>
        </authorList>
    </citation>
    <scope>NUCLEOTIDE SEQUENCE [LARGE SCALE GENOMIC DNA]</scope>
    <source>
        <strain evidence="2 3">DSM 22759</strain>
    </source>
</reference>
<proteinExistence type="predicted"/>
<protein>
    <submittedName>
        <fullName evidence="2">Uncharacterized protein</fullName>
    </submittedName>
</protein>
<keyword evidence="3" id="KW-1185">Reference proteome</keyword>
<evidence type="ECO:0000313" key="3">
    <source>
        <dbReference type="Proteomes" id="UP000237673"/>
    </source>
</evidence>
<feature type="transmembrane region" description="Helical" evidence="1">
    <location>
        <begin position="84"/>
        <end position="101"/>
    </location>
</feature>
<name>A0ABM6RXI3_9GAMM</name>
<organism evidence="2 3">
    <name type="scientific">Mixta calida</name>
    <dbReference type="NCBI Taxonomy" id="665913"/>
    <lineage>
        <taxon>Bacteria</taxon>
        <taxon>Pseudomonadati</taxon>
        <taxon>Pseudomonadota</taxon>
        <taxon>Gammaproteobacteria</taxon>
        <taxon>Enterobacterales</taxon>
        <taxon>Erwiniaceae</taxon>
        <taxon>Mixta</taxon>
    </lineage>
</organism>
<sequence length="133" mass="15097">MKIIILILKLITCLANFAISLWLQYIMANGLFWMVISIVGMKGHDWGGWLTAFKPILMLYALNGVVIVICGLLVAWNYLDRRKFICLFLAMLQLPFFYFMSKTTHGDLFFAPVVWVAAIASVAGLASNYIKLR</sequence>
<dbReference type="RefSeq" id="WP_038628476.1">
    <property type="nucleotide sequence ID" value="NZ_DALYPJ010000011.1"/>
</dbReference>
<dbReference type="Proteomes" id="UP000237673">
    <property type="component" value="Chromosome"/>
</dbReference>